<dbReference type="InterPro" id="IPR036388">
    <property type="entry name" value="WH-like_DNA-bd_sf"/>
</dbReference>
<evidence type="ECO:0000313" key="3">
    <source>
        <dbReference type="Proteomes" id="UP000297447"/>
    </source>
</evidence>
<dbReference type="OrthoDB" id="5113930at2"/>
<reference evidence="2 3" key="1">
    <citation type="submission" date="2019-03" db="EMBL/GenBank/DDBJ databases">
        <title>Genomics of glacier-inhabiting Cryobacterium strains.</title>
        <authorList>
            <person name="Liu Q."/>
            <person name="Xin Y.-H."/>
        </authorList>
    </citation>
    <scope>NUCLEOTIDE SEQUENCE [LARGE SCALE GENOMIC DNA]</scope>
    <source>
        <strain evidence="2 3">Hh14</strain>
    </source>
</reference>
<name>A0A4R8ZTF7_9MICO</name>
<dbReference type="Gene3D" id="1.10.10.10">
    <property type="entry name" value="Winged helix-like DNA-binding domain superfamily/Winged helix DNA-binding domain"/>
    <property type="match status" value="1"/>
</dbReference>
<dbReference type="AlphaFoldDB" id="A0A4R8ZTF7"/>
<gene>
    <name evidence="2" type="ORF">E3T55_19660</name>
</gene>
<dbReference type="InterPro" id="IPR001845">
    <property type="entry name" value="HTH_ArsR_DNA-bd_dom"/>
</dbReference>
<sequence>MTSRLAHRCCVAVGHNGQVDPVNQSSAPEWSSDMTAIEQIFGNRARNDIIRVLAAEDQMTYGDLRDRVGIRDSTLHRHLRALEEYGVIIADLPPGQRQGRGVRYSIHRSRVEALGQAWMRYLFGKGAEEPASSRDHRTS</sequence>
<dbReference type="Pfam" id="PF12840">
    <property type="entry name" value="HTH_20"/>
    <property type="match status" value="1"/>
</dbReference>
<dbReference type="InterPro" id="IPR036390">
    <property type="entry name" value="WH_DNA-bd_sf"/>
</dbReference>
<dbReference type="InterPro" id="IPR011991">
    <property type="entry name" value="ArsR-like_HTH"/>
</dbReference>
<dbReference type="SUPFAM" id="SSF46785">
    <property type="entry name" value="Winged helix' DNA-binding domain"/>
    <property type="match status" value="1"/>
</dbReference>
<dbReference type="Proteomes" id="UP000297447">
    <property type="component" value="Unassembled WGS sequence"/>
</dbReference>
<keyword evidence="3" id="KW-1185">Reference proteome</keyword>
<dbReference type="SMART" id="SM00418">
    <property type="entry name" value="HTH_ARSR"/>
    <property type="match status" value="1"/>
</dbReference>
<comment type="caution">
    <text evidence="2">The sequence shown here is derived from an EMBL/GenBank/DDBJ whole genome shotgun (WGS) entry which is preliminary data.</text>
</comment>
<evidence type="ECO:0000313" key="2">
    <source>
        <dbReference type="EMBL" id="TFD45012.1"/>
    </source>
</evidence>
<feature type="domain" description="HTH arsR-type" evidence="1">
    <location>
        <begin position="39"/>
        <end position="120"/>
    </location>
</feature>
<organism evidence="2 3">
    <name type="scientific">Cryobacterium frigoriphilum</name>
    <dbReference type="NCBI Taxonomy" id="1259150"/>
    <lineage>
        <taxon>Bacteria</taxon>
        <taxon>Bacillati</taxon>
        <taxon>Actinomycetota</taxon>
        <taxon>Actinomycetes</taxon>
        <taxon>Micrococcales</taxon>
        <taxon>Microbacteriaceae</taxon>
        <taxon>Cryobacterium</taxon>
    </lineage>
</organism>
<accession>A0A4R8ZTF7</accession>
<evidence type="ECO:0000259" key="1">
    <source>
        <dbReference type="SMART" id="SM00418"/>
    </source>
</evidence>
<dbReference type="EMBL" id="SOHE01000090">
    <property type="protein sequence ID" value="TFD45012.1"/>
    <property type="molecule type" value="Genomic_DNA"/>
</dbReference>
<dbReference type="CDD" id="cd00090">
    <property type="entry name" value="HTH_ARSR"/>
    <property type="match status" value="1"/>
</dbReference>
<protein>
    <submittedName>
        <fullName evidence="2">Transcriptional regulator</fullName>
    </submittedName>
</protein>
<dbReference type="GO" id="GO:0003700">
    <property type="term" value="F:DNA-binding transcription factor activity"/>
    <property type="evidence" value="ECO:0007669"/>
    <property type="project" value="InterPro"/>
</dbReference>
<proteinExistence type="predicted"/>